<evidence type="ECO:0000256" key="2">
    <source>
        <dbReference type="PIRSR" id="PIRSR600246-1"/>
    </source>
</evidence>
<dbReference type="InterPro" id="IPR029055">
    <property type="entry name" value="Ntn_hydrolases_N"/>
</dbReference>
<protein>
    <submittedName>
        <fullName evidence="5 6">Threonine aspartase 1</fullName>
    </submittedName>
</protein>
<dbReference type="SUPFAM" id="SSF56235">
    <property type="entry name" value="N-terminal nucleophile aminohydrolases (Ntn hydrolases)"/>
    <property type="match status" value="1"/>
</dbReference>
<dbReference type="WBParaSite" id="SRDH1_54790.1">
    <property type="protein sequence ID" value="SRDH1_54790.1"/>
    <property type="gene ID" value="SRDH1_54790"/>
</dbReference>
<dbReference type="InterPro" id="IPR000246">
    <property type="entry name" value="Peptidase_T2"/>
</dbReference>
<name>A0AA85FNY9_9TREM</name>
<dbReference type="GO" id="GO:0051604">
    <property type="term" value="P:protein maturation"/>
    <property type="evidence" value="ECO:0007669"/>
    <property type="project" value="TreeGrafter"/>
</dbReference>
<dbReference type="GO" id="GO:0004298">
    <property type="term" value="F:threonine-type endopeptidase activity"/>
    <property type="evidence" value="ECO:0007669"/>
    <property type="project" value="InterPro"/>
</dbReference>
<dbReference type="Pfam" id="PF01112">
    <property type="entry name" value="Asparaginase_2"/>
    <property type="match status" value="1"/>
</dbReference>
<proteinExistence type="inferred from homology"/>
<evidence type="ECO:0000256" key="3">
    <source>
        <dbReference type="PIRSR" id="PIRSR600246-3"/>
    </source>
</evidence>
<dbReference type="InterPro" id="IPR037464">
    <property type="entry name" value="Taspase1"/>
</dbReference>
<evidence type="ECO:0000313" key="4">
    <source>
        <dbReference type="Proteomes" id="UP000050792"/>
    </source>
</evidence>
<comment type="similarity">
    <text evidence="1">Belongs to the Ntn-hydrolase family.</text>
</comment>
<evidence type="ECO:0000256" key="1">
    <source>
        <dbReference type="ARBA" id="ARBA00010872"/>
    </source>
</evidence>
<feature type="active site" description="Nucleophile" evidence="2">
    <location>
        <position position="226"/>
    </location>
</feature>
<dbReference type="PANTHER" id="PTHR10188">
    <property type="entry name" value="L-ASPARAGINASE"/>
    <property type="match status" value="1"/>
</dbReference>
<dbReference type="GO" id="GO:0005737">
    <property type="term" value="C:cytoplasm"/>
    <property type="evidence" value="ECO:0007669"/>
    <property type="project" value="TreeGrafter"/>
</dbReference>
<reference evidence="5 6" key="2">
    <citation type="submission" date="2023-11" db="UniProtKB">
        <authorList>
            <consortium name="WormBaseParasite"/>
        </authorList>
    </citation>
    <scope>IDENTIFICATION</scope>
</reference>
<dbReference type="Proteomes" id="UP000050792">
    <property type="component" value="Unassembled WGS sequence"/>
</dbReference>
<evidence type="ECO:0000313" key="6">
    <source>
        <dbReference type="WBParaSite" id="SRDH1_54790.2"/>
    </source>
</evidence>
<keyword evidence="4" id="KW-1185">Reference proteome</keyword>
<feature type="site" description="Cleavage; by autolysis" evidence="3">
    <location>
        <begin position="225"/>
        <end position="226"/>
    </location>
</feature>
<dbReference type="WBParaSite" id="SRDH1_54790.2">
    <property type="protein sequence ID" value="SRDH1_54790.2"/>
    <property type="gene ID" value="SRDH1_54790"/>
</dbReference>
<organism evidence="4 5">
    <name type="scientific">Schistosoma rodhaini</name>
    <dbReference type="NCBI Taxonomy" id="6188"/>
    <lineage>
        <taxon>Eukaryota</taxon>
        <taxon>Metazoa</taxon>
        <taxon>Spiralia</taxon>
        <taxon>Lophotrochozoa</taxon>
        <taxon>Platyhelminthes</taxon>
        <taxon>Trematoda</taxon>
        <taxon>Digenea</taxon>
        <taxon>Strigeidida</taxon>
        <taxon>Schistosomatoidea</taxon>
        <taxon>Schistosomatidae</taxon>
        <taxon>Schistosoma</taxon>
    </lineage>
</organism>
<dbReference type="PANTHER" id="PTHR10188:SF8">
    <property type="entry name" value="THREONINE ASPARTASE 1"/>
    <property type="match status" value="1"/>
</dbReference>
<accession>A0AA85FNY9</accession>
<sequence length="396" mass="43074">MKREALTVFALGHKLLTFKPRKTSICYLMACVVVHAGAGYHSKSKEKKYNKLCSEACSLAGRLLSVDHKSAIDAVEAAVAYLEDCPLTNAGIGSNLSINGYVECDAGIMSGSTLQFAGIGAVRNMKNPVKVARLLLQSQIDHPVGELGRVPPSVLVGDGAHVWAASKGYSVDNSDLVTKHSRVSWEKYKSWLFNGNEMNATTRDPHFNHHENVPELKRSRVHRFDTVGAVCIDIEGKIAAASSSGGIAMKYEGRLGQACTYGCGCWAEELSSSSSIGVVTSGTGEQLIRTQLAQRSAERFNSDSISVSEIVHSSLTDGFLNSKYLSCDMEKFAGVAGVYANFERIDFPNVEVFFGHSTRSMSVGHYLPSIMKKPSVHVSRKQIDKPTYIEVYAYTI</sequence>
<reference evidence="4" key="1">
    <citation type="submission" date="2022-06" db="EMBL/GenBank/DDBJ databases">
        <authorList>
            <person name="Berger JAMES D."/>
            <person name="Berger JAMES D."/>
        </authorList>
    </citation>
    <scope>NUCLEOTIDE SEQUENCE [LARGE SCALE GENOMIC DNA]</scope>
</reference>
<dbReference type="Gene3D" id="3.60.20.30">
    <property type="entry name" value="(Glycosyl)asparaginase"/>
    <property type="match status" value="1"/>
</dbReference>
<evidence type="ECO:0000313" key="5">
    <source>
        <dbReference type="WBParaSite" id="SRDH1_54790.1"/>
    </source>
</evidence>
<dbReference type="AlphaFoldDB" id="A0AA85FNY9"/>
<dbReference type="CDD" id="cd04514">
    <property type="entry name" value="Taspase1_like"/>
    <property type="match status" value="1"/>
</dbReference>